<dbReference type="PROSITE" id="PS00028">
    <property type="entry name" value="ZINC_FINGER_C2H2_1"/>
    <property type="match status" value="1"/>
</dbReference>
<name>A0A1X7TSU9_AMPQE</name>
<accession>A0A1X7TSU9</accession>
<protein>
    <recommendedName>
        <fullName evidence="1">C2H2-type domain-containing protein</fullName>
    </recommendedName>
</protein>
<organism evidence="2">
    <name type="scientific">Amphimedon queenslandica</name>
    <name type="common">Sponge</name>
    <dbReference type="NCBI Taxonomy" id="400682"/>
    <lineage>
        <taxon>Eukaryota</taxon>
        <taxon>Metazoa</taxon>
        <taxon>Porifera</taxon>
        <taxon>Demospongiae</taxon>
        <taxon>Heteroscleromorpha</taxon>
        <taxon>Haplosclerida</taxon>
        <taxon>Niphatidae</taxon>
        <taxon>Amphimedon</taxon>
    </lineage>
</organism>
<reference evidence="2" key="1">
    <citation type="submission" date="2017-05" db="UniProtKB">
        <authorList>
            <consortium name="EnsemblMetazoa"/>
        </authorList>
    </citation>
    <scope>IDENTIFICATION</scope>
</reference>
<dbReference type="InParanoid" id="A0A1X7TSU9"/>
<evidence type="ECO:0000313" key="2">
    <source>
        <dbReference type="EnsemblMetazoa" id="Aqu2.1.17946_001"/>
    </source>
</evidence>
<dbReference type="InterPro" id="IPR013087">
    <property type="entry name" value="Znf_C2H2_type"/>
</dbReference>
<evidence type="ECO:0000259" key="1">
    <source>
        <dbReference type="PROSITE" id="PS00028"/>
    </source>
</evidence>
<dbReference type="AlphaFoldDB" id="A0A1X7TSU9"/>
<dbReference type="EnsemblMetazoa" id="Aqu2.1.17946_001">
    <property type="protein sequence ID" value="Aqu2.1.17946_001"/>
    <property type="gene ID" value="Aqu2.1.17946"/>
</dbReference>
<feature type="domain" description="C2H2-type" evidence="1">
    <location>
        <begin position="34"/>
        <end position="58"/>
    </location>
</feature>
<proteinExistence type="predicted"/>
<sequence length="67" mass="7757">MECCLCNLSVLGLWSYISHMRLVNCKDADFILICGINHCEKALSSFAAFNTHIYRHHHEVLNLSRTY</sequence>